<gene>
    <name evidence="1" type="ORF">CLF_105694</name>
</gene>
<evidence type="ECO:0000313" key="1">
    <source>
        <dbReference type="EMBL" id="GAA51186.1"/>
    </source>
</evidence>
<accession>G7YE02</accession>
<keyword evidence="2" id="KW-1185">Reference proteome</keyword>
<evidence type="ECO:0000313" key="2">
    <source>
        <dbReference type="Proteomes" id="UP000008909"/>
    </source>
</evidence>
<dbReference type="AlphaFoldDB" id="G7YE02"/>
<dbReference type="EMBL" id="DF143122">
    <property type="protein sequence ID" value="GAA51186.1"/>
    <property type="molecule type" value="Genomic_DNA"/>
</dbReference>
<protein>
    <submittedName>
        <fullName evidence="1">Uncharacterized protein</fullName>
    </submittedName>
</protein>
<reference evidence="1" key="1">
    <citation type="journal article" date="2011" name="Genome Biol.">
        <title>The draft genome of the carcinogenic human liver fluke Clonorchis sinensis.</title>
        <authorList>
            <person name="Wang X."/>
            <person name="Chen W."/>
            <person name="Huang Y."/>
            <person name="Sun J."/>
            <person name="Men J."/>
            <person name="Liu H."/>
            <person name="Luo F."/>
            <person name="Guo L."/>
            <person name="Lv X."/>
            <person name="Deng C."/>
            <person name="Zhou C."/>
            <person name="Fan Y."/>
            <person name="Li X."/>
            <person name="Huang L."/>
            <person name="Hu Y."/>
            <person name="Liang C."/>
            <person name="Hu X."/>
            <person name="Xu J."/>
            <person name="Yu X."/>
        </authorList>
    </citation>
    <scope>NUCLEOTIDE SEQUENCE [LARGE SCALE GENOMIC DNA]</scope>
    <source>
        <strain evidence="1">Henan</strain>
    </source>
</reference>
<organism evidence="1 2">
    <name type="scientific">Clonorchis sinensis</name>
    <name type="common">Chinese liver fluke</name>
    <dbReference type="NCBI Taxonomy" id="79923"/>
    <lineage>
        <taxon>Eukaryota</taxon>
        <taxon>Metazoa</taxon>
        <taxon>Spiralia</taxon>
        <taxon>Lophotrochozoa</taxon>
        <taxon>Platyhelminthes</taxon>
        <taxon>Trematoda</taxon>
        <taxon>Digenea</taxon>
        <taxon>Opisthorchiida</taxon>
        <taxon>Opisthorchiata</taxon>
        <taxon>Opisthorchiidae</taxon>
        <taxon>Clonorchis</taxon>
    </lineage>
</organism>
<reference key="2">
    <citation type="submission" date="2011-10" db="EMBL/GenBank/DDBJ databases">
        <title>The genome and transcriptome sequence of Clonorchis sinensis provide insights into the carcinogenic liver fluke.</title>
        <authorList>
            <person name="Wang X."/>
            <person name="Huang Y."/>
            <person name="Chen W."/>
            <person name="Liu H."/>
            <person name="Guo L."/>
            <person name="Chen Y."/>
            <person name="Luo F."/>
            <person name="Zhou W."/>
            <person name="Sun J."/>
            <person name="Mao Q."/>
            <person name="Liang P."/>
            <person name="Zhou C."/>
            <person name="Tian Y."/>
            <person name="Men J."/>
            <person name="Lv X."/>
            <person name="Huang L."/>
            <person name="Zhou J."/>
            <person name="Hu Y."/>
            <person name="Li R."/>
            <person name="Zhang F."/>
            <person name="Lei H."/>
            <person name="Li X."/>
            <person name="Hu X."/>
            <person name="Liang C."/>
            <person name="Xu J."/>
            <person name="Wu Z."/>
            <person name="Yu X."/>
        </authorList>
    </citation>
    <scope>NUCLEOTIDE SEQUENCE</scope>
    <source>
        <strain>Henan</strain>
    </source>
</reference>
<dbReference type="Proteomes" id="UP000008909">
    <property type="component" value="Unassembled WGS sequence"/>
</dbReference>
<proteinExistence type="predicted"/>
<sequence>MAILPYLCTVPGVLPVAQRYEIPSGTAYQTEQWHCSNIGMFSTVPNIIYLDELSRFPLSISGDGEADAAGFRDGIVKVDGAIKRVTVIRDCFTPYWPPRARCTYQLEQSTLAYSTELLKQRVYSYSPEVRQFV</sequence>
<name>G7YE02_CLOSI</name>